<protein>
    <recommendedName>
        <fullName evidence="4">Major facilitator superfamily (MFS) profile domain-containing protein</fullName>
    </recommendedName>
</protein>
<proteinExistence type="predicted"/>
<dbReference type="EMBL" id="LYMM01000044">
    <property type="protein sequence ID" value="PNU03764.1"/>
    <property type="molecule type" value="Genomic_DNA"/>
</dbReference>
<dbReference type="Proteomes" id="UP000236327">
    <property type="component" value="Unassembled WGS sequence"/>
</dbReference>
<keyword evidence="3" id="KW-1185">Reference proteome</keyword>
<keyword evidence="1" id="KW-1133">Transmembrane helix</keyword>
<feature type="transmembrane region" description="Helical" evidence="1">
    <location>
        <begin position="49"/>
        <end position="72"/>
    </location>
</feature>
<keyword evidence="1" id="KW-0812">Transmembrane</keyword>
<feature type="transmembrane region" description="Helical" evidence="1">
    <location>
        <begin position="26"/>
        <end position="43"/>
    </location>
</feature>
<organism evidence="2 3">
    <name type="scientific">Novosphingobium guangzhouense</name>
    <dbReference type="NCBI Taxonomy" id="1850347"/>
    <lineage>
        <taxon>Bacteria</taxon>
        <taxon>Pseudomonadati</taxon>
        <taxon>Pseudomonadota</taxon>
        <taxon>Alphaproteobacteria</taxon>
        <taxon>Sphingomonadales</taxon>
        <taxon>Sphingomonadaceae</taxon>
        <taxon>Novosphingobium</taxon>
    </lineage>
</organism>
<name>A0A2K2FYE6_9SPHN</name>
<evidence type="ECO:0000313" key="3">
    <source>
        <dbReference type="Proteomes" id="UP000236327"/>
    </source>
</evidence>
<evidence type="ECO:0000313" key="2">
    <source>
        <dbReference type="EMBL" id="PNU03764.1"/>
    </source>
</evidence>
<sequence>MAASESQKWAAVRRQRARCSGNQDEAVLMLVLLGMVTAVLAAMQTSAEALLTIYFFTSMFLSGCSNTCITSIQIVSPARMRGTVVATYMLLISVAGLGIGPPITASPSANFVDGRIGPALALVSIAIGAPTLGTQIWSRRGYRLRIAALTDQNGET</sequence>
<evidence type="ECO:0008006" key="4">
    <source>
        <dbReference type="Google" id="ProtNLM"/>
    </source>
</evidence>
<reference evidence="2 3" key="1">
    <citation type="submission" date="2016-05" db="EMBL/GenBank/DDBJ databases">
        <title>Complete genome sequence of Novosphingobium guangzhouense SA925(T).</title>
        <authorList>
            <person name="Sha S."/>
        </authorList>
    </citation>
    <scope>NUCLEOTIDE SEQUENCE [LARGE SCALE GENOMIC DNA]</scope>
    <source>
        <strain evidence="2 3">SA925</strain>
    </source>
</reference>
<dbReference type="InterPro" id="IPR036259">
    <property type="entry name" value="MFS_trans_sf"/>
</dbReference>
<dbReference type="SUPFAM" id="SSF103473">
    <property type="entry name" value="MFS general substrate transporter"/>
    <property type="match status" value="1"/>
</dbReference>
<keyword evidence="1" id="KW-0472">Membrane</keyword>
<evidence type="ECO:0000256" key="1">
    <source>
        <dbReference type="SAM" id="Phobius"/>
    </source>
</evidence>
<accession>A0A2K2FYE6</accession>
<feature type="transmembrane region" description="Helical" evidence="1">
    <location>
        <begin position="116"/>
        <end position="137"/>
    </location>
</feature>
<feature type="transmembrane region" description="Helical" evidence="1">
    <location>
        <begin position="84"/>
        <end position="104"/>
    </location>
</feature>
<dbReference type="AlphaFoldDB" id="A0A2K2FYE6"/>
<comment type="caution">
    <text evidence="2">The sequence shown here is derived from an EMBL/GenBank/DDBJ whole genome shotgun (WGS) entry which is preliminary data.</text>
</comment>
<gene>
    <name evidence="2" type="ORF">A8V01_22680</name>
</gene>